<proteinExistence type="predicted"/>
<dbReference type="Proteomes" id="UP000290759">
    <property type="component" value="Unassembled WGS sequence"/>
</dbReference>
<evidence type="ECO:0000313" key="2">
    <source>
        <dbReference type="Proteomes" id="UP000290759"/>
    </source>
</evidence>
<reference evidence="1 2" key="2">
    <citation type="submission" date="2019-02" db="EMBL/GenBank/DDBJ databases">
        <title>'Lichenibacterium ramalinii' gen. nov. sp. nov., 'Lichenibacterium minor' gen. nov. sp. nov.</title>
        <authorList>
            <person name="Pankratov T."/>
        </authorList>
    </citation>
    <scope>NUCLEOTIDE SEQUENCE [LARGE SCALE GENOMIC DNA]</scope>
    <source>
        <strain evidence="1 2">RmlP026</strain>
    </source>
</reference>
<reference evidence="1 2" key="1">
    <citation type="submission" date="2018-12" db="EMBL/GenBank/DDBJ databases">
        <authorList>
            <person name="Grouzdev D.S."/>
            <person name="Krutkina M.S."/>
        </authorList>
    </citation>
    <scope>NUCLEOTIDE SEQUENCE [LARGE SCALE GENOMIC DNA]</scope>
    <source>
        <strain evidence="1 2">RmlP026</strain>
    </source>
</reference>
<keyword evidence="2" id="KW-1185">Reference proteome</keyword>
<accession>A0A4Q2U1T3</accession>
<name>A0A4Q2U1T3_9HYPH</name>
<organism evidence="1 2">
    <name type="scientific">Lichenibacterium minor</name>
    <dbReference type="NCBI Taxonomy" id="2316528"/>
    <lineage>
        <taxon>Bacteria</taxon>
        <taxon>Pseudomonadati</taxon>
        <taxon>Pseudomonadota</taxon>
        <taxon>Alphaproteobacteria</taxon>
        <taxon>Hyphomicrobiales</taxon>
        <taxon>Lichenihabitantaceae</taxon>
        <taxon>Lichenibacterium</taxon>
    </lineage>
</organism>
<gene>
    <name evidence="1" type="ORF">D3273_22930</name>
</gene>
<dbReference type="AlphaFoldDB" id="A0A4Q2U1T3"/>
<sequence length="62" mass="7161">MSAAQRARLVAGLEPWASARPQYRLKLRSSPIPFDVLSDEALRELRGRIAHDVRRERHRRAA</sequence>
<dbReference type="RefSeq" id="WP_129229224.1">
    <property type="nucleotide sequence ID" value="NZ_QYBB01000044.1"/>
</dbReference>
<evidence type="ECO:0000313" key="1">
    <source>
        <dbReference type="EMBL" id="RYC29668.1"/>
    </source>
</evidence>
<dbReference type="EMBL" id="QYBB01000044">
    <property type="protein sequence ID" value="RYC29668.1"/>
    <property type="molecule type" value="Genomic_DNA"/>
</dbReference>
<comment type="caution">
    <text evidence="1">The sequence shown here is derived from an EMBL/GenBank/DDBJ whole genome shotgun (WGS) entry which is preliminary data.</text>
</comment>
<protein>
    <submittedName>
        <fullName evidence="1">Uncharacterized protein</fullName>
    </submittedName>
</protein>